<dbReference type="AlphaFoldDB" id="A0A0F7FH20"/>
<dbReference type="HOGENOM" id="CLU_1745644_0_0_2"/>
<evidence type="ECO:0000313" key="2">
    <source>
        <dbReference type="EMBL" id="AKG38410.1"/>
    </source>
</evidence>
<dbReference type="Pfam" id="PF09651">
    <property type="entry name" value="Cas_APE2256"/>
    <property type="match status" value="1"/>
</dbReference>
<dbReference type="Proteomes" id="UP000067434">
    <property type="component" value="Chromosome"/>
</dbReference>
<protein>
    <recommendedName>
        <fullName evidence="1">CRISPR system ring nuclease SSO1393-like domain-containing protein</fullName>
    </recommendedName>
</protein>
<dbReference type="PATRIC" id="fig|1550241.5.peg.575"/>
<accession>A0A0F7FH20</accession>
<organism evidence="2 3">
    <name type="scientific">Infirmifilum uzonense</name>
    <dbReference type="NCBI Taxonomy" id="1550241"/>
    <lineage>
        <taxon>Archaea</taxon>
        <taxon>Thermoproteota</taxon>
        <taxon>Thermoprotei</taxon>
        <taxon>Thermofilales</taxon>
        <taxon>Thermofilaceae</taxon>
        <taxon>Infirmifilum</taxon>
    </lineage>
</organism>
<sequence length="149" mass="16244">MQKEVHVITCGASLLRNLARNLTQSSLLCKYPDLKRKLEDPNVSEGFLKSLSGDEKIALKGEMLKYLERNPKAASAELNSLLSYVEQVKGTSKLEEVVSEAHIFRSDTEAGKIMADVLQDYLHSLGANVSIHTLAGFGTGDFSSAVKTS</sequence>
<evidence type="ECO:0000259" key="1">
    <source>
        <dbReference type="Pfam" id="PF09651"/>
    </source>
</evidence>
<feature type="domain" description="CRISPR system ring nuclease SSO1393-like" evidence="1">
    <location>
        <begin position="73"/>
        <end position="146"/>
    </location>
</feature>
<dbReference type="KEGG" id="thf:MA03_02780"/>
<dbReference type="Gene3D" id="3.40.50.10770">
    <property type="entry name" value="Hypothetical protein VC1899 like domain (Restriction endonuclease-like)"/>
    <property type="match status" value="1"/>
</dbReference>
<dbReference type="STRING" id="1550241.MA03_02780"/>
<reference evidence="2 3" key="1">
    <citation type="journal article" date="2015" name="Stand. Genomic Sci.">
        <title>Complete genome sequence of and proposal of Thermofilum uzonense sp. nov. a novel hyperthermophilic crenarchaeon and emended description of the genus Thermofilum.</title>
        <authorList>
            <person name="Toshchakov S.V."/>
            <person name="Korzhenkov A.A."/>
            <person name="Samarov N.I."/>
            <person name="Mazunin I.O."/>
            <person name="Mozhey O.I."/>
            <person name="Shmyr I.S."/>
            <person name="Derbikova K.S."/>
            <person name="Taranov E.A."/>
            <person name="Dominova I.N."/>
            <person name="Bonch-Osmolovskaya E.A."/>
            <person name="Patrushev M.V."/>
            <person name="Podosokorskaya O.A."/>
            <person name="Kublanov I.V."/>
        </authorList>
    </citation>
    <scope>NUCLEOTIDE SEQUENCE [LARGE SCALE GENOMIC DNA]</scope>
    <source>
        <strain evidence="2 3">1807-2</strain>
    </source>
</reference>
<name>A0A0F7FH20_9CREN</name>
<dbReference type="InterPro" id="IPR013442">
    <property type="entry name" value="SSO1393-like"/>
</dbReference>
<proteinExistence type="predicted"/>
<evidence type="ECO:0000313" key="3">
    <source>
        <dbReference type="Proteomes" id="UP000067434"/>
    </source>
</evidence>
<keyword evidence="3" id="KW-1185">Reference proteome</keyword>
<gene>
    <name evidence="2" type="ORF">MA03_02780</name>
</gene>
<dbReference type="EMBL" id="CP009961">
    <property type="protein sequence ID" value="AKG38410.1"/>
    <property type="molecule type" value="Genomic_DNA"/>
</dbReference>